<dbReference type="SMART" id="SM00530">
    <property type="entry name" value="HTH_XRE"/>
    <property type="match status" value="1"/>
</dbReference>
<organism evidence="2 3">
    <name type="scientific">Virgibacillus litoralis</name>
    <dbReference type="NCBI Taxonomy" id="578221"/>
    <lineage>
        <taxon>Bacteria</taxon>
        <taxon>Bacillati</taxon>
        <taxon>Bacillota</taxon>
        <taxon>Bacilli</taxon>
        <taxon>Bacillales</taxon>
        <taxon>Bacillaceae</taxon>
        <taxon>Virgibacillus</taxon>
    </lineage>
</organism>
<dbReference type="EMBL" id="JAGGKK010000001">
    <property type="protein sequence ID" value="MBP1947191.1"/>
    <property type="molecule type" value="Genomic_DNA"/>
</dbReference>
<comment type="caution">
    <text evidence="2">The sequence shown here is derived from an EMBL/GenBank/DDBJ whole genome shotgun (WGS) entry which is preliminary data.</text>
</comment>
<dbReference type="InterPro" id="IPR001387">
    <property type="entry name" value="Cro/C1-type_HTH"/>
</dbReference>
<evidence type="ECO:0000259" key="1">
    <source>
        <dbReference type="PROSITE" id="PS50943"/>
    </source>
</evidence>
<feature type="domain" description="HTH cro/C1-type" evidence="1">
    <location>
        <begin position="6"/>
        <end position="60"/>
    </location>
</feature>
<dbReference type="PROSITE" id="PS50943">
    <property type="entry name" value="HTH_CROC1"/>
    <property type="match status" value="1"/>
</dbReference>
<reference evidence="2 3" key="1">
    <citation type="submission" date="2021-03" db="EMBL/GenBank/DDBJ databases">
        <title>Genomic Encyclopedia of Type Strains, Phase IV (KMG-IV): sequencing the most valuable type-strain genomes for metagenomic binning, comparative biology and taxonomic classification.</title>
        <authorList>
            <person name="Goeker M."/>
        </authorList>
    </citation>
    <scope>NUCLEOTIDE SEQUENCE [LARGE SCALE GENOMIC DNA]</scope>
    <source>
        <strain evidence="2 3">DSM 21085</strain>
    </source>
</reference>
<dbReference type="Pfam" id="PF01381">
    <property type="entry name" value="HTH_3"/>
    <property type="match status" value="1"/>
</dbReference>
<name>A0ABS4H8F9_9BACI</name>
<gene>
    <name evidence="2" type="ORF">J2Z82_000114</name>
</gene>
<keyword evidence="3" id="KW-1185">Reference proteome</keyword>
<evidence type="ECO:0000313" key="3">
    <source>
        <dbReference type="Proteomes" id="UP001519328"/>
    </source>
</evidence>
<proteinExistence type="predicted"/>
<accession>A0ABS4H8F9</accession>
<dbReference type="RefSeq" id="WP_209478848.1">
    <property type="nucleotide sequence ID" value="NZ_JAGGKK010000001.1"/>
</dbReference>
<dbReference type="SUPFAM" id="SSF47413">
    <property type="entry name" value="lambda repressor-like DNA-binding domains"/>
    <property type="match status" value="1"/>
</dbReference>
<sequence>MKREWLIRLRKSKQFTQEKVALDAYIDRAFYSQIETGKRNPSFNIALNIAKVLNFDPMIFFEDNLSIVKDTPSYRHIPEYFSSMDRGDILYLFNNKNSYLDHVVTFLVTGVQKGSYCIIIEHNRNHTKIQQRLENFLTKTEIENLIYFIDQNEILQHEPKGIVDKFHKLQDMFEEEKPVRIWMIEEQYTEDDWINKLGRYLNLEDNYNLKVAYRKLLFLRAYDASLISAGLHIQKMRCYSYLMTDSEIVDSPFYRSLNKSLIFPSLFIQERF</sequence>
<evidence type="ECO:0000313" key="2">
    <source>
        <dbReference type="EMBL" id="MBP1947191.1"/>
    </source>
</evidence>
<protein>
    <submittedName>
        <fullName evidence="2">Transcriptional regulator with XRE-family HTH domain</fullName>
    </submittedName>
</protein>
<dbReference type="InterPro" id="IPR010982">
    <property type="entry name" value="Lambda_DNA-bd_dom_sf"/>
</dbReference>
<dbReference type="Gene3D" id="1.10.260.40">
    <property type="entry name" value="lambda repressor-like DNA-binding domains"/>
    <property type="match status" value="1"/>
</dbReference>
<dbReference type="Proteomes" id="UP001519328">
    <property type="component" value="Unassembled WGS sequence"/>
</dbReference>
<dbReference type="CDD" id="cd00093">
    <property type="entry name" value="HTH_XRE"/>
    <property type="match status" value="1"/>
</dbReference>